<dbReference type="PANTHER" id="PTHR35317">
    <property type="entry name" value="OS04G0629600 PROTEIN"/>
    <property type="match status" value="1"/>
</dbReference>
<evidence type="ECO:0000313" key="2">
    <source>
        <dbReference type="EMBL" id="KAI5349256.1"/>
    </source>
</evidence>
<dbReference type="PANTHER" id="PTHR35317:SF35">
    <property type="entry name" value="DUF4219 DOMAIN-CONTAINING PROTEIN"/>
    <property type="match status" value="1"/>
</dbReference>
<evidence type="ECO:0008006" key="4">
    <source>
        <dbReference type="Google" id="ProtNLM"/>
    </source>
</evidence>
<organism evidence="2 3">
    <name type="scientific">Prunus dulcis</name>
    <name type="common">Almond</name>
    <name type="synonym">Amygdalus dulcis</name>
    <dbReference type="NCBI Taxonomy" id="3755"/>
    <lineage>
        <taxon>Eukaryota</taxon>
        <taxon>Viridiplantae</taxon>
        <taxon>Streptophyta</taxon>
        <taxon>Embryophyta</taxon>
        <taxon>Tracheophyta</taxon>
        <taxon>Spermatophyta</taxon>
        <taxon>Magnoliopsida</taxon>
        <taxon>eudicotyledons</taxon>
        <taxon>Gunneridae</taxon>
        <taxon>Pentapetalae</taxon>
        <taxon>rosids</taxon>
        <taxon>fabids</taxon>
        <taxon>Rosales</taxon>
        <taxon>Rosaceae</taxon>
        <taxon>Amygdaloideae</taxon>
        <taxon>Amygdaleae</taxon>
        <taxon>Prunus</taxon>
    </lineage>
</organism>
<accession>A0AAD4WU05</accession>
<dbReference type="AlphaFoldDB" id="A0AAD4WU05"/>
<name>A0AAD4WU05_PRUDU</name>
<evidence type="ECO:0000256" key="1">
    <source>
        <dbReference type="SAM" id="MobiDB-lite"/>
    </source>
</evidence>
<dbReference type="Proteomes" id="UP001054821">
    <property type="component" value="Chromosome 1"/>
</dbReference>
<dbReference type="Pfam" id="PF14223">
    <property type="entry name" value="Retrotran_gag_2"/>
    <property type="match status" value="1"/>
</dbReference>
<gene>
    <name evidence="2" type="ORF">L3X38_002143</name>
</gene>
<keyword evidence="3" id="KW-1185">Reference proteome</keyword>
<feature type="region of interest" description="Disordered" evidence="1">
    <location>
        <begin position="221"/>
        <end position="272"/>
    </location>
</feature>
<protein>
    <recommendedName>
        <fullName evidence="4">DUF4219 domain-containing protein</fullName>
    </recommendedName>
</protein>
<reference evidence="2 3" key="1">
    <citation type="journal article" date="2022" name="G3 (Bethesda)">
        <title>Whole-genome sequence and methylome profiling of the almond [Prunus dulcis (Mill.) D.A. Webb] cultivar 'Nonpareil'.</title>
        <authorList>
            <person name="D'Amico-Willman K.M."/>
            <person name="Ouma W.Z."/>
            <person name="Meulia T."/>
            <person name="Sideli G.M."/>
            <person name="Gradziel T.M."/>
            <person name="Fresnedo-Ramirez J."/>
        </authorList>
    </citation>
    <scope>NUCLEOTIDE SEQUENCE [LARGE SCALE GENOMIC DNA]</scope>
    <source>
        <strain evidence="2">Clone GOH B32 T37-40</strain>
    </source>
</reference>
<dbReference type="EMBL" id="JAJFAZ020000001">
    <property type="protein sequence ID" value="KAI5349256.1"/>
    <property type="molecule type" value="Genomic_DNA"/>
</dbReference>
<proteinExistence type="predicted"/>
<comment type="caution">
    <text evidence="2">The sequence shown here is derived from an EMBL/GenBank/DDBJ whole genome shotgun (WGS) entry which is preliminary data.</text>
</comment>
<sequence>MASEPRSSTFELRTPVFNGDNYEFWSIRMKTILKSHGLWDLVEHGCNDPDSKKEKEIEETKVAEKSTMAELLMKDARALGLIQSAISDQLFPRIVNEETSKGAWDILKLEFRGDKQVRNVKLQGLRREFEYTRMKDSESLSVYLAKLFDILNHMKSYGEELSRERIVQKLLFSLPKSYDSICSVIEHSKDLETLEVQEVVASLKSFELRLDRHTENSSESAFASLNVEEKKPKNESFSGNQSFQKSASGTQDFQKHWKPNEEQSNSPDGIRAALGENPNICGATGSVDYILRIIVPAAAGSFIIMNPLPPSTHVWVESFGLLLFLRAI</sequence>
<evidence type="ECO:0000313" key="3">
    <source>
        <dbReference type="Proteomes" id="UP001054821"/>
    </source>
</evidence>
<feature type="compositionally biased region" description="Polar residues" evidence="1">
    <location>
        <begin position="235"/>
        <end position="252"/>
    </location>
</feature>